<feature type="region of interest" description="Disordered" evidence="1">
    <location>
        <begin position="87"/>
        <end position="111"/>
    </location>
</feature>
<dbReference type="EMBL" id="CAGI01000148">
    <property type="protein sequence ID" value="CCF49722.1"/>
    <property type="molecule type" value="Genomic_DNA"/>
</dbReference>
<keyword evidence="3" id="KW-1185">Reference proteome</keyword>
<accession>I2FS29</accession>
<reference evidence="2 3" key="1">
    <citation type="journal article" date="2012" name="Plant Cell">
        <title>Genome comparison of barley and maize smut fungi reveals targeted loss of RNA silencing components and species-specific presence of transposable elements.</title>
        <authorList>
            <person name="Laurie J.D."/>
            <person name="Ali S."/>
            <person name="Linning R."/>
            <person name="Mannhaupt G."/>
            <person name="Wong P."/>
            <person name="Gueldener U."/>
            <person name="Muensterkoetter M."/>
            <person name="Moore R."/>
            <person name="Kahmann R."/>
            <person name="Bakkeren G."/>
            <person name="Schirawski J."/>
        </authorList>
    </citation>
    <scope>NUCLEOTIDE SEQUENCE [LARGE SCALE GENOMIC DNA]</scope>
    <source>
        <strain evidence="3">Uh4875-4</strain>
    </source>
</reference>
<organism evidence="2 3">
    <name type="scientific">Ustilago hordei</name>
    <name type="common">Barley covered smut fungus</name>
    <dbReference type="NCBI Taxonomy" id="120017"/>
    <lineage>
        <taxon>Eukaryota</taxon>
        <taxon>Fungi</taxon>
        <taxon>Dikarya</taxon>
        <taxon>Basidiomycota</taxon>
        <taxon>Ustilaginomycotina</taxon>
        <taxon>Ustilaginomycetes</taxon>
        <taxon>Ustilaginales</taxon>
        <taxon>Ustilaginaceae</taxon>
        <taxon>Ustilago</taxon>
    </lineage>
</organism>
<evidence type="ECO:0000313" key="2">
    <source>
        <dbReference type="EMBL" id="CCF49722.1"/>
    </source>
</evidence>
<dbReference type="Proteomes" id="UP000006174">
    <property type="component" value="Unassembled WGS sequence"/>
</dbReference>
<sequence length="111" mass="12427">MASKLLLTPLLHSSPFYLLTIGLLFRDYDLLLWLTTSRPNTGKSPLYGDPLSTVCVLSEELALGQGRDTSLPKEAIRYDDACWHKRNRRSDGTDLSGDRVQHSPAHCQARS</sequence>
<evidence type="ECO:0000256" key="1">
    <source>
        <dbReference type="SAM" id="MobiDB-lite"/>
    </source>
</evidence>
<proteinExistence type="predicted"/>
<comment type="caution">
    <text evidence="2">The sequence shown here is derived from an EMBL/GenBank/DDBJ whole genome shotgun (WGS) entry which is preliminary data.</text>
</comment>
<gene>
    <name evidence="2" type="ORF">UHOR_08068</name>
</gene>
<dbReference type="AlphaFoldDB" id="I2FS29"/>
<protein>
    <submittedName>
        <fullName evidence="2">Uncharacterized protein</fullName>
    </submittedName>
</protein>
<dbReference type="HOGENOM" id="CLU_2160291_0_0_1"/>
<evidence type="ECO:0000313" key="3">
    <source>
        <dbReference type="Proteomes" id="UP000006174"/>
    </source>
</evidence>
<name>I2FS29_USTHO</name>
<feature type="compositionally biased region" description="Basic and acidic residues" evidence="1">
    <location>
        <begin position="87"/>
        <end position="101"/>
    </location>
</feature>